<dbReference type="EMBL" id="ABYI02000029">
    <property type="protein sequence ID" value="EEG73191.1"/>
    <property type="molecule type" value="Genomic_DNA"/>
</dbReference>
<sequence length="49" mass="6069">MVNQFLYHNYDNNSTFFQLLLLRKADRFFINFIPYCQFFHMSVSSCYML</sequence>
<dbReference type="STRING" id="553973.CLOHYLEM_06661"/>
<gene>
    <name evidence="1" type="ORF">CLOHYLEM_06661</name>
</gene>
<keyword evidence="2" id="KW-1185">Reference proteome</keyword>
<evidence type="ECO:0000313" key="1">
    <source>
        <dbReference type="EMBL" id="EEG73191.1"/>
    </source>
</evidence>
<proteinExistence type="predicted"/>
<reference evidence="1" key="1">
    <citation type="submission" date="2009-02" db="EMBL/GenBank/DDBJ databases">
        <authorList>
            <person name="Fulton L."/>
            <person name="Clifton S."/>
            <person name="Fulton B."/>
            <person name="Xu J."/>
            <person name="Minx P."/>
            <person name="Pepin K.H."/>
            <person name="Johnson M."/>
            <person name="Bhonagiri V."/>
            <person name="Nash W.E."/>
            <person name="Mardis E.R."/>
            <person name="Wilson R.K."/>
        </authorList>
    </citation>
    <scope>NUCLEOTIDE SEQUENCE [LARGE SCALE GENOMIC DNA]</scope>
    <source>
        <strain evidence="1">DSM 15053</strain>
    </source>
</reference>
<name>C0C3J9_9FIRM</name>
<accession>C0C3J9</accession>
<evidence type="ECO:0000313" key="2">
    <source>
        <dbReference type="Proteomes" id="UP000004893"/>
    </source>
</evidence>
<protein>
    <submittedName>
        <fullName evidence="1">Uncharacterized protein</fullName>
    </submittedName>
</protein>
<dbReference type="Proteomes" id="UP000004893">
    <property type="component" value="Unassembled WGS sequence"/>
</dbReference>
<dbReference type="HOGENOM" id="CLU_3134108_0_0_9"/>
<dbReference type="AlphaFoldDB" id="C0C3J9"/>
<organism evidence="1 2">
    <name type="scientific">[Clostridium] hylemonae DSM 15053</name>
    <dbReference type="NCBI Taxonomy" id="553973"/>
    <lineage>
        <taxon>Bacteria</taxon>
        <taxon>Bacillati</taxon>
        <taxon>Bacillota</taxon>
        <taxon>Clostridia</taxon>
        <taxon>Lachnospirales</taxon>
        <taxon>Lachnospiraceae</taxon>
    </lineage>
</organism>
<comment type="caution">
    <text evidence="1">The sequence shown here is derived from an EMBL/GenBank/DDBJ whole genome shotgun (WGS) entry which is preliminary data.</text>
</comment>
<reference evidence="1" key="2">
    <citation type="submission" date="2013-06" db="EMBL/GenBank/DDBJ databases">
        <title>Draft genome sequence of Clostridium hylemonae (DSM 15053).</title>
        <authorList>
            <person name="Sudarsanam P."/>
            <person name="Ley R."/>
            <person name="Guruge J."/>
            <person name="Turnbaugh P.J."/>
            <person name="Mahowald M."/>
            <person name="Liep D."/>
            <person name="Gordon J."/>
        </authorList>
    </citation>
    <scope>NUCLEOTIDE SEQUENCE</scope>
    <source>
        <strain evidence="1">DSM 15053</strain>
    </source>
</reference>